<evidence type="ECO:0000313" key="2">
    <source>
        <dbReference type="Proteomes" id="UP000239872"/>
    </source>
</evidence>
<keyword evidence="2" id="KW-1185">Reference proteome</keyword>
<dbReference type="AlphaFoldDB" id="A0A2S7STJ5"/>
<name>A0A2S7STJ5_9BACT</name>
<evidence type="ECO:0000313" key="1">
    <source>
        <dbReference type="EMBL" id="PQJ10259.1"/>
    </source>
</evidence>
<accession>A0A2S7STJ5</accession>
<organism evidence="1 2">
    <name type="scientific">Flavipsychrobacter stenotrophus</name>
    <dbReference type="NCBI Taxonomy" id="2077091"/>
    <lineage>
        <taxon>Bacteria</taxon>
        <taxon>Pseudomonadati</taxon>
        <taxon>Bacteroidota</taxon>
        <taxon>Chitinophagia</taxon>
        <taxon>Chitinophagales</taxon>
        <taxon>Chitinophagaceae</taxon>
        <taxon>Flavipsychrobacter</taxon>
    </lineage>
</organism>
<evidence type="ECO:0008006" key="3">
    <source>
        <dbReference type="Google" id="ProtNLM"/>
    </source>
</evidence>
<dbReference type="EMBL" id="PPSL01000004">
    <property type="protein sequence ID" value="PQJ10259.1"/>
    <property type="molecule type" value="Genomic_DNA"/>
</dbReference>
<dbReference type="Gene3D" id="3.90.1150.30">
    <property type="match status" value="1"/>
</dbReference>
<dbReference type="InterPro" id="IPR058532">
    <property type="entry name" value="YjbR/MT2646/Rv2570-like"/>
</dbReference>
<sequence>MTSIHTFRNIALSLPEAEEQPHFEQTSFRVKKKIFATLNMVENRACLKFSELDQSAFCSFDRDVIYPVPNKWGKQGWTLINLALIKKEMLQDALETAYCTVAPKKLAQPILARKENTID</sequence>
<reference evidence="1 2" key="1">
    <citation type="submission" date="2018-01" db="EMBL/GenBank/DDBJ databases">
        <title>A novel member of the phylum Bacteroidetes isolated from glacier ice.</title>
        <authorList>
            <person name="Liu Q."/>
            <person name="Xin Y.-H."/>
        </authorList>
    </citation>
    <scope>NUCLEOTIDE SEQUENCE [LARGE SCALE GENOMIC DNA]</scope>
    <source>
        <strain evidence="1 2">RB1R16</strain>
    </source>
</reference>
<dbReference type="RefSeq" id="WP_105040268.1">
    <property type="nucleotide sequence ID" value="NZ_PPSL01000004.1"/>
</dbReference>
<comment type="caution">
    <text evidence="1">The sequence shown here is derived from an EMBL/GenBank/DDBJ whole genome shotgun (WGS) entry which is preliminary data.</text>
</comment>
<dbReference type="Proteomes" id="UP000239872">
    <property type="component" value="Unassembled WGS sequence"/>
</dbReference>
<dbReference type="Pfam" id="PF04237">
    <property type="entry name" value="YjbR"/>
    <property type="match status" value="1"/>
</dbReference>
<dbReference type="SUPFAM" id="SSF142906">
    <property type="entry name" value="YjbR-like"/>
    <property type="match status" value="1"/>
</dbReference>
<dbReference type="InterPro" id="IPR038056">
    <property type="entry name" value="YjbR-like_sf"/>
</dbReference>
<proteinExistence type="predicted"/>
<protein>
    <recommendedName>
        <fullName evidence="3">MmcQ-like protein</fullName>
    </recommendedName>
</protein>
<dbReference type="OrthoDB" id="277063at2"/>
<gene>
    <name evidence="1" type="ORF">CJD36_016370</name>
</gene>